<protein>
    <recommendedName>
        <fullName evidence="10">Resistance to inhibitors of cholinesterase protein 3 N-terminal domain-containing protein</fullName>
    </recommendedName>
</protein>
<comment type="subcellular location">
    <subcellularLocation>
        <location evidence="1">Endoplasmic reticulum membrane</location>
    </subcellularLocation>
</comment>
<reference evidence="11" key="1">
    <citation type="submission" date="2021-04" db="EMBL/GenBank/DDBJ databases">
        <authorList>
            <consortium name="Molecular Ecology Group"/>
        </authorList>
    </citation>
    <scope>NUCLEOTIDE SEQUENCE</scope>
</reference>
<name>A0A8S3YW87_9EUPU</name>
<evidence type="ECO:0000256" key="4">
    <source>
        <dbReference type="ARBA" id="ARBA00022824"/>
    </source>
</evidence>
<dbReference type="OrthoDB" id="10070774at2759"/>
<evidence type="ECO:0000313" key="12">
    <source>
        <dbReference type="Proteomes" id="UP000678393"/>
    </source>
</evidence>
<keyword evidence="7" id="KW-0175">Coiled coil</keyword>
<keyword evidence="6 9" id="KW-0472">Membrane</keyword>
<evidence type="ECO:0000256" key="8">
    <source>
        <dbReference type="SAM" id="MobiDB-lite"/>
    </source>
</evidence>
<proteinExistence type="inferred from homology"/>
<evidence type="ECO:0000259" key="10">
    <source>
        <dbReference type="Pfam" id="PF15361"/>
    </source>
</evidence>
<evidence type="ECO:0000256" key="9">
    <source>
        <dbReference type="SAM" id="Phobius"/>
    </source>
</evidence>
<evidence type="ECO:0000256" key="3">
    <source>
        <dbReference type="ARBA" id="ARBA00022692"/>
    </source>
</evidence>
<dbReference type="GO" id="GO:0045202">
    <property type="term" value="C:synapse"/>
    <property type="evidence" value="ECO:0007669"/>
    <property type="project" value="GOC"/>
</dbReference>
<feature type="region of interest" description="Disordered" evidence="8">
    <location>
        <begin position="46"/>
        <end position="90"/>
    </location>
</feature>
<feature type="coiled-coil region" evidence="7">
    <location>
        <begin position="166"/>
        <end position="220"/>
    </location>
</feature>
<feature type="compositionally biased region" description="Polar residues" evidence="8">
    <location>
        <begin position="290"/>
        <end position="314"/>
    </location>
</feature>
<dbReference type="PANTHER" id="PTHR21723:SF3">
    <property type="entry name" value="PROTEIN RIC-3"/>
    <property type="match status" value="1"/>
</dbReference>
<feature type="compositionally biased region" description="Basic and acidic residues" evidence="8">
    <location>
        <begin position="273"/>
        <end position="289"/>
    </location>
</feature>
<keyword evidence="3 9" id="KW-0812">Transmembrane</keyword>
<dbReference type="Proteomes" id="UP000678393">
    <property type="component" value="Unassembled WGS sequence"/>
</dbReference>
<dbReference type="GO" id="GO:0034394">
    <property type="term" value="P:protein localization to cell surface"/>
    <property type="evidence" value="ECO:0007669"/>
    <property type="project" value="TreeGrafter"/>
</dbReference>
<feature type="compositionally biased region" description="Basic and acidic residues" evidence="8">
    <location>
        <begin position="56"/>
        <end position="71"/>
    </location>
</feature>
<keyword evidence="12" id="KW-1185">Reference proteome</keyword>
<dbReference type="PROSITE" id="PS51257">
    <property type="entry name" value="PROKAR_LIPOPROTEIN"/>
    <property type="match status" value="1"/>
</dbReference>
<dbReference type="EMBL" id="CAJHNH020001035">
    <property type="protein sequence ID" value="CAG5121194.1"/>
    <property type="molecule type" value="Genomic_DNA"/>
</dbReference>
<dbReference type="InterPro" id="IPR026160">
    <property type="entry name" value="Ric3"/>
</dbReference>
<evidence type="ECO:0000256" key="2">
    <source>
        <dbReference type="ARBA" id="ARBA00008538"/>
    </source>
</evidence>
<evidence type="ECO:0000256" key="5">
    <source>
        <dbReference type="ARBA" id="ARBA00022989"/>
    </source>
</evidence>
<dbReference type="AlphaFoldDB" id="A0A8S3YW87"/>
<dbReference type="InterPro" id="IPR032763">
    <property type="entry name" value="RIC3_N"/>
</dbReference>
<keyword evidence="4" id="KW-0256">Endoplasmic reticulum</keyword>
<feature type="domain" description="Resistance to inhibitors of cholinesterase protein 3 N-terminal" evidence="10">
    <location>
        <begin position="14"/>
        <end position="212"/>
    </location>
</feature>
<dbReference type="GO" id="GO:0007271">
    <property type="term" value="P:synaptic transmission, cholinergic"/>
    <property type="evidence" value="ECO:0007669"/>
    <property type="project" value="TreeGrafter"/>
</dbReference>
<evidence type="ECO:0000313" key="11">
    <source>
        <dbReference type="EMBL" id="CAG5121194.1"/>
    </source>
</evidence>
<feature type="compositionally biased region" description="Acidic residues" evidence="8">
    <location>
        <begin position="320"/>
        <end position="359"/>
    </location>
</feature>
<comment type="similarity">
    <text evidence="2">Belongs to the ric-3 family.</text>
</comment>
<dbReference type="Pfam" id="PF15361">
    <property type="entry name" value="RIC3"/>
    <property type="match status" value="1"/>
</dbReference>
<dbReference type="GO" id="GO:0005789">
    <property type="term" value="C:endoplasmic reticulum membrane"/>
    <property type="evidence" value="ECO:0007669"/>
    <property type="project" value="UniProtKB-SubCell"/>
</dbReference>
<feature type="region of interest" description="Disordered" evidence="8">
    <location>
        <begin position="273"/>
        <end position="377"/>
    </location>
</feature>
<keyword evidence="5 9" id="KW-1133">Transmembrane helix</keyword>
<feature type="transmembrane region" description="Helical" evidence="9">
    <location>
        <begin position="99"/>
        <end position="120"/>
    </location>
</feature>
<gene>
    <name evidence="11" type="ORF">CUNI_LOCUS6752</name>
</gene>
<comment type="caution">
    <text evidence="11">The sequence shown here is derived from an EMBL/GenBank/DDBJ whole genome shotgun (WGS) entry which is preliminary data.</text>
</comment>
<evidence type="ECO:0000256" key="1">
    <source>
        <dbReference type="ARBA" id="ARBA00004586"/>
    </source>
</evidence>
<dbReference type="GO" id="GO:0043025">
    <property type="term" value="C:neuronal cell body"/>
    <property type="evidence" value="ECO:0007669"/>
    <property type="project" value="TreeGrafter"/>
</dbReference>
<dbReference type="PANTHER" id="PTHR21723">
    <property type="entry name" value="RESISTANCE TO INHIBITORS OF CHOLINESTERASE PROTEIN 3 RIC3"/>
    <property type="match status" value="1"/>
</dbReference>
<accession>A0A8S3YW87</accession>
<evidence type="ECO:0000256" key="7">
    <source>
        <dbReference type="SAM" id="Coils"/>
    </source>
</evidence>
<evidence type="ECO:0000256" key="6">
    <source>
        <dbReference type="ARBA" id="ARBA00023136"/>
    </source>
</evidence>
<dbReference type="GO" id="GO:0043005">
    <property type="term" value="C:neuron projection"/>
    <property type="evidence" value="ECO:0007669"/>
    <property type="project" value="TreeGrafter"/>
</dbReference>
<organism evidence="11 12">
    <name type="scientific">Candidula unifasciata</name>
    <dbReference type="NCBI Taxonomy" id="100452"/>
    <lineage>
        <taxon>Eukaryota</taxon>
        <taxon>Metazoa</taxon>
        <taxon>Spiralia</taxon>
        <taxon>Lophotrochozoa</taxon>
        <taxon>Mollusca</taxon>
        <taxon>Gastropoda</taxon>
        <taxon>Heterobranchia</taxon>
        <taxon>Euthyneura</taxon>
        <taxon>Panpulmonata</taxon>
        <taxon>Eupulmonata</taxon>
        <taxon>Stylommatophora</taxon>
        <taxon>Helicina</taxon>
        <taxon>Helicoidea</taxon>
        <taxon>Geomitridae</taxon>
        <taxon>Candidula</taxon>
    </lineage>
</organism>
<sequence>MATFRVLCAVTVMISCCVIMYPRFVHPFVLQILGMSELPKTNVDESVYPPHYRTQNPEKHKPQVSPEDPRKNTRSAPHPGLRAAADMQKQTQAGSGRGMIGMVLPMYAIGIIVYLLYTLFKVFNKSKNNNWNRERGQVGSRNKANNSLDRMGFPLTLDSGGDVRSFLQDQQQKQQLEDLLARMDNKNVSLSEMKLLQKRLEETEAQMSRILQAMQMVQTNVDHMGAPEQEEQHQVTFRVHLQSCQVAAKTQLNDLSPDVESYELVDRQGEVVEAKDKEERNNKISRKEGQTNIQKQGAIESNSECVKPRSQTSRLCKEVDFDDIDKDSEDDIECVSEEEEAEVTSPNEDIENSNEDASEQTECLESGVRQRRKADVK</sequence>